<dbReference type="Proteomes" id="UP000054279">
    <property type="component" value="Unassembled WGS sequence"/>
</dbReference>
<feature type="compositionally biased region" description="Polar residues" evidence="1">
    <location>
        <begin position="130"/>
        <end position="141"/>
    </location>
</feature>
<feature type="compositionally biased region" description="Gly residues" evidence="1">
    <location>
        <begin position="93"/>
        <end position="102"/>
    </location>
</feature>
<dbReference type="PANTHER" id="PTHR34693:SF1">
    <property type="entry name" value="PROTEIN PAR32"/>
    <property type="match status" value="1"/>
</dbReference>
<feature type="region of interest" description="Disordered" evidence="1">
    <location>
        <begin position="84"/>
        <end position="274"/>
    </location>
</feature>
<evidence type="ECO:0000313" key="2">
    <source>
        <dbReference type="EMBL" id="KIJ27540.1"/>
    </source>
</evidence>
<accession>A0A0C9UQB6</accession>
<gene>
    <name evidence="2" type="ORF">M422DRAFT_37721</name>
</gene>
<feature type="compositionally biased region" description="Low complexity" evidence="1">
    <location>
        <begin position="170"/>
        <end position="190"/>
    </location>
</feature>
<feature type="compositionally biased region" description="Low complexity" evidence="1">
    <location>
        <begin position="103"/>
        <end position="116"/>
    </location>
</feature>
<feature type="region of interest" description="Disordered" evidence="1">
    <location>
        <begin position="346"/>
        <end position="366"/>
    </location>
</feature>
<dbReference type="Pfam" id="PF12223">
    <property type="entry name" value="DUF3602"/>
    <property type="match status" value="1"/>
</dbReference>
<dbReference type="AlphaFoldDB" id="A0A0C9UQB6"/>
<evidence type="ECO:0000313" key="3">
    <source>
        <dbReference type="Proteomes" id="UP000054279"/>
    </source>
</evidence>
<feature type="compositionally biased region" description="Basic residues" evidence="1">
    <location>
        <begin position="248"/>
        <end position="262"/>
    </location>
</feature>
<dbReference type="HOGENOM" id="CLU_712849_0_0_1"/>
<feature type="compositionally biased region" description="Acidic residues" evidence="1">
    <location>
        <begin position="354"/>
        <end position="366"/>
    </location>
</feature>
<feature type="non-terminal residue" evidence="2">
    <location>
        <position position="1"/>
    </location>
</feature>
<protein>
    <submittedName>
        <fullName evidence="2">Uncharacterized protein</fullName>
    </submittedName>
</protein>
<dbReference type="PANTHER" id="PTHR34693">
    <property type="entry name" value="PROTEIN PAR32"/>
    <property type="match status" value="1"/>
</dbReference>
<sequence>STGRGGSGNIVKPAKWKIDEIDEEEIFRQRRLKNQLNPRAKLANTGRGGTGNIKAASGSKHIPFDISKDPDDLYEKHILLKAKLDKQLNSGSTGRGGSGNAQGGRPRAKSFGSSGASKKDKGKLARRTSNDSFHCPSSISTERSEHHEMKNLSAPPSSYATSFTSRNGGSSVITSLSSPSQTSFTSSLTSGYQYGSFMSTAYPSLSSPPPTAGSDLYSPRNADLRITGSANSRPLQSQSSLEPPSKDKKSKWWKISTKRSQKRKEVEPSGSFLEVPLTPSLSSLDLHDIRVGNVDVHVRVPAIPEVPSREEPTLTDLHQRLVDLDLLARKFEKISPGAASMDGDDIISSYFSNGEEETDDGNSEDADLWTLREDDFEDEIAYSIDSHY</sequence>
<feature type="region of interest" description="Disordered" evidence="1">
    <location>
        <begin position="35"/>
        <end position="68"/>
    </location>
</feature>
<proteinExistence type="predicted"/>
<dbReference type="InterPro" id="IPR022024">
    <property type="entry name" value="DUF3602"/>
</dbReference>
<reference evidence="2 3" key="1">
    <citation type="submission" date="2014-06" db="EMBL/GenBank/DDBJ databases">
        <title>Evolutionary Origins and Diversification of the Mycorrhizal Mutualists.</title>
        <authorList>
            <consortium name="DOE Joint Genome Institute"/>
            <consortium name="Mycorrhizal Genomics Consortium"/>
            <person name="Kohler A."/>
            <person name="Kuo A."/>
            <person name="Nagy L.G."/>
            <person name="Floudas D."/>
            <person name="Copeland A."/>
            <person name="Barry K.W."/>
            <person name="Cichocki N."/>
            <person name="Veneault-Fourrey C."/>
            <person name="LaButti K."/>
            <person name="Lindquist E.A."/>
            <person name="Lipzen A."/>
            <person name="Lundell T."/>
            <person name="Morin E."/>
            <person name="Murat C."/>
            <person name="Riley R."/>
            <person name="Ohm R."/>
            <person name="Sun H."/>
            <person name="Tunlid A."/>
            <person name="Henrissat B."/>
            <person name="Grigoriev I.V."/>
            <person name="Hibbett D.S."/>
            <person name="Martin F."/>
        </authorList>
    </citation>
    <scope>NUCLEOTIDE SEQUENCE [LARGE SCALE GENOMIC DNA]</scope>
    <source>
        <strain evidence="2 3">SS14</strain>
    </source>
</reference>
<dbReference type="InterPro" id="IPR053203">
    <property type="entry name" value="Cisplatin_resist-associated"/>
</dbReference>
<name>A0A0C9UQB6_SPHS4</name>
<organism evidence="2 3">
    <name type="scientific">Sphaerobolus stellatus (strain SS14)</name>
    <dbReference type="NCBI Taxonomy" id="990650"/>
    <lineage>
        <taxon>Eukaryota</taxon>
        <taxon>Fungi</taxon>
        <taxon>Dikarya</taxon>
        <taxon>Basidiomycota</taxon>
        <taxon>Agaricomycotina</taxon>
        <taxon>Agaricomycetes</taxon>
        <taxon>Phallomycetidae</taxon>
        <taxon>Geastrales</taxon>
        <taxon>Sphaerobolaceae</taxon>
        <taxon>Sphaerobolus</taxon>
    </lineage>
</organism>
<feature type="compositionally biased region" description="Polar residues" evidence="1">
    <location>
        <begin position="191"/>
        <end position="205"/>
    </location>
</feature>
<keyword evidence="3" id="KW-1185">Reference proteome</keyword>
<evidence type="ECO:0000256" key="1">
    <source>
        <dbReference type="SAM" id="MobiDB-lite"/>
    </source>
</evidence>
<feature type="compositionally biased region" description="Polar residues" evidence="1">
    <location>
        <begin position="154"/>
        <end position="169"/>
    </location>
</feature>
<dbReference type="EMBL" id="KN837332">
    <property type="protein sequence ID" value="KIJ27540.1"/>
    <property type="molecule type" value="Genomic_DNA"/>
</dbReference>
<feature type="compositionally biased region" description="Low complexity" evidence="1">
    <location>
        <begin position="232"/>
        <end position="243"/>
    </location>
</feature>